<evidence type="ECO:0000256" key="2">
    <source>
        <dbReference type="ARBA" id="ARBA00022741"/>
    </source>
</evidence>
<evidence type="ECO:0000313" key="7">
    <source>
        <dbReference type="Proteomes" id="UP001596415"/>
    </source>
</evidence>
<dbReference type="EMBL" id="JBHTBN010000001">
    <property type="protein sequence ID" value="MFC7356212.1"/>
    <property type="molecule type" value="Genomic_DNA"/>
</dbReference>
<dbReference type="RefSeq" id="WP_380215736.1">
    <property type="nucleotide sequence ID" value="NZ_JBHTBN010000001.1"/>
</dbReference>
<dbReference type="Gene3D" id="3.40.50.300">
    <property type="entry name" value="P-loop containing nucleotide triphosphate hydrolases"/>
    <property type="match status" value="1"/>
</dbReference>
<keyword evidence="1" id="KW-0813">Transport</keyword>
<evidence type="ECO:0000259" key="5">
    <source>
        <dbReference type="PROSITE" id="PS50893"/>
    </source>
</evidence>
<dbReference type="InterPro" id="IPR017871">
    <property type="entry name" value="ABC_transporter-like_CS"/>
</dbReference>
<accession>A0ABW2MMU0</accession>
<dbReference type="InterPro" id="IPR050093">
    <property type="entry name" value="ABC_SmlMolc_Importer"/>
</dbReference>
<dbReference type="InterPro" id="IPR003439">
    <property type="entry name" value="ABC_transporter-like_ATP-bd"/>
</dbReference>
<feature type="domain" description="ABC transporter" evidence="5">
    <location>
        <begin position="9"/>
        <end position="241"/>
    </location>
</feature>
<sequence>MATFLFFMLNVSILSFAYDKKPTLSNISFQLQQGEHLAVLGESGCGKSTLLHLIYGLLQLEEGSILWNDKKLLGPKENLIPGEKNMKLVAQEFNVMPYISVTENIATHLSRQNKEQDEKRVKELLEVVDLVAYKDILVKNLSGGQKQRVAIAKALAEEPRLLLLDEPFSDIDTFQKNKLRRNLYHHLKSKDITCITATHDADEALAFSDVICILKEGTIDAFGKTKTVYNNISSVYQAGFFGEVTVLPSTLFSSEKPSEKLILLPYQLVLSEVKTTLKVQITKQYFKGSHYLIEGKFENEVVYFNASERISQETVYLKLKR</sequence>
<keyword evidence="3 6" id="KW-0067">ATP-binding</keyword>
<dbReference type="PROSITE" id="PS50893">
    <property type="entry name" value="ABC_TRANSPORTER_2"/>
    <property type="match status" value="1"/>
</dbReference>
<evidence type="ECO:0000313" key="6">
    <source>
        <dbReference type="EMBL" id="MFC7356212.1"/>
    </source>
</evidence>
<evidence type="ECO:0000256" key="3">
    <source>
        <dbReference type="ARBA" id="ARBA00022840"/>
    </source>
</evidence>
<dbReference type="Proteomes" id="UP001596415">
    <property type="component" value="Unassembled WGS sequence"/>
</dbReference>
<protein>
    <submittedName>
        <fullName evidence="6">ABC transporter ATP-binding protein</fullName>
    </submittedName>
</protein>
<dbReference type="PROSITE" id="PS00211">
    <property type="entry name" value="ABC_TRANSPORTER_1"/>
    <property type="match status" value="1"/>
</dbReference>
<gene>
    <name evidence="6" type="ORF">ACFQO1_00815</name>
</gene>
<dbReference type="SMART" id="SM00382">
    <property type="entry name" value="AAA"/>
    <property type="match status" value="1"/>
</dbReference>
<dbReference type="InterPro" id="IPR027417">
    <property type="entry name" value="P-loop_NTPase"/>
</dbReference>
<name>A0ABW2MMU0_9FLAO</name>
<feature type="signal peptide" evidence="4">
    <location>
        <begin position="1"/>
        <end position="17"/>
    </location>
</feature>
<feature type="chain" id="PRO_5046046767" evidence="4">
    <location>
        <begin position="18"/>
        <end position="321"/>
    </location>
</feature>
<proteinExistence type="predicted"/>
<comment type="caution">
    <text evidence="6">The sequence shown here is derived from an EMBL/GenBank/DDBJ whole genome shotgun (WGS) entry which is preliminary data.</text>
</comment>
<dbReference type="PANTHER" id="PTHR42781:SF4">
    <property type="entry name" value="SPERMIDINE_PUTRESCINE IMPORT ATP-BINDING PROTEIN POTA"/>
    <property type="match status" value="1"/>
</dbReference>
<evidence type="ECO:0000256" key="4">
    <source>
        <dbReference type="SAM" id="SignalP"/>
    </source>
</evidence>
<keyword evidence="4" id="KW-0732">Signal</keyword>
<dbReference type="SUPFAM" id="SSF52540">
    <property type="entry name" value="P-loop containing nucleoside triphosphate hydrolases"/>
    <property type="match status" value="1"/>
</dbReference>
<keyword evidence="2" id="KW-0547">Nucleotide-binding</keyword>
<dbReference type="GO" id="GO:0005524">
    <property type="term" value="F:ATP binding"/>
    <property type="evidence" value="ECO:0007669"/>
    <property type="project" value="UniProtKB-KW"/>
</dbReference>
<reference evidence="7" key="1">
    <citation type="journal article" date="2019" name="Int. J. Syst. Evol. Microbiol.">
        <title>The Global Catalogue of Microorganisms (GCM) 10K type strain sequencing project: providing services to taxonomists for standard genome sequencing and annotation.</title>
        <authorList>
            <consortium name="The Broad Institute Genomics Platform"/>
            <consortium name="The Broad Institute Genome Sequencing Center for Infectious Disease"/>
            <person name="Wu L."/>
            <person name="Ma J."/>
        </authorList>
    </citation>
    <scope>NUCLEOTIDE SEQUENCE [LARGE SCALE GENOMIC DNA]</scope>
    <source>
        <strain evidence="7">CGMCC 1.16306</strain>
    </source>
</reference>
<organism evidence="6 7">
    <name type="scientific">Jejudonia soesokkakensis</name>
    <dbReference type="NCBI Taxonomy" id="1323432"/>
    <lineage>
        <taxon>Bacteria</taxon>
        <taxon>Pseudomonadati</taxon>
        <taxon>Bacteroidota</taxon>
        <taxon>Flavobacteriia</taxon>
        <taxon>Flavobacteriales</taxon>
        <taxon>Flavobacteriaceae</taxon>
        <taxon>Jejudonia</taxon>
    </lineage>
</organism>
<dbReference type="InterPro" id="IPR003593">
    <property type="entry name" value="AAA+_ATPase"/>
</dbReference>
<dbReference type="Pfam" id="PF00005">
    <property type="entry name" value="ABC_tran"/>
    <property type="match status" value="1"/>
</dbReference>
<keyword evidence="7" id="KW-1185">Reference proteome</keyword>
<evidence type="ECO:0000256" key="1">
    <source>
        <dbReference type="ARBA" id="ARBA00022448"/>
    </source>
</evidence>
<dbReference type="PANTHER" id="PTHR42781">
    <property type="entry name" value="SPERMIDINE/PUTRESCINE IMPORT ATP-BINDING PROTEIN POTA"/>
    <property type="match status" value="1"/>
</dbReference>